<dbReference type="InterPro" id="IPR005474">
    <property type="entry name" value="Transketolase_N"/>
</dbReference>
<dbReference type="PANTHER" id="PTHR47514">
    <property type="entry name" value="TRANSKETOLASE N-TERMINAL SECTION-RELATED"/>
    <property type="match status" value="1"/>
</dbReference>
<sequence>MKPISIEKLKRKAAELRQTALTMIYEAQSGHPGGSFSAADIVTALYFREMNIDPSNPKWEDRDRFVLSKGHVCPIQYAALLHLGYVPFENIHTLRKYGSPFQGHPDMKKCPGIDISTGSLGQGLSCAVGMALAGKRDGKAYRVFAMLGDGECQEGQIWEAAQTANKYQLDNLVVFVDDNNLQIDGTCDEIMPNLDLELKFKAFGFDTKRIDGHDMRQIVDTLDEIRDVKNGKPKCIVCNTVKGKGVSFMENVCGWHGAAPKEAEYKQAMEEIAGGLKS</sequence>
<gene>
    <name evidence="5" type="ORF">EHV15_02575</name>
</gene>
<evidence type="ECO:0000256" key="3">
    <source>
        <dbReference type="ARBA" id="ARBA00023052"/>
    </source>
</evidence>
<reference evidence="5 6" key="1">
    <citation type="submission" date="2018-11" db="EMBL/GenBank/DDBJ databases">
        <title>Genome sequencing of Paenibacillus sp. KCOM 3021 (= ChDC PVNT-B20).</title>
        <authorList>
            <person name="Kook J.-K."/>
            <person name="Park S.-N."/>
            <person name="Lim Y.K."/>
        </authorList>
    </citation>
    <scope>NUCLEOTIDE SEQUENCE [LARGE SCALE GENOMIC DNA]</scope>
    <source>
        <strain evidence="5 6">KCOM 3021</strain>
    </source>
</reference>
<comment type="caution">
    <text evidence="5">The sequence shown here is derived from an EMBL/GenBank/DDBJ whole genome shotgun (WGS) entry which is preliminary data.</text>
</comment>
<dbReference type="SUPFAM" id="SSF52518">
    <property type="entry name" value="Thiamin diphosphate-binding fold (THDP-binding)"/>
    <property type="match status" value="1"/>
</dbReference>
<comment type="similarity">
    <text evidence="2">Belongs to the transketolase family.</text>
</comment>
<dbReference type="PANTHER" id="PTHR47514:SF1">
    <property type="entry name" value="TRANSKETOLASE N-TERMINAL SECTION-RELATED"/>
    <property type="match status" value="1"/>
</dbReference>
<dbReference type="CDD" id="cd02012">
    <property type="entry name" value="TPP_TK"/>
    <property type="match status" value="1"/>
</dbReference>
<dbReference type="Pfam" id="PF00456">
    <property type="entry name" value="Transketolase_N"/>
    <property type="match status" value="1"/>
</dbReference>
<evidence type="ECO:0000313" key="5">
    <source>
        <dbReference type="EMBL" id="RRJ61986.1"/>
    </source>
</evidence>
<accession>A0A3P3TWA5</accession>
<dbReference type="Gene3D" id="3.40.50.970">
    <property type="match status" value="1"/>
</dbReference>
<proteinExistence type="inferred from homology"/>
<evidence type="ECO:0000256" key="2">
    <source>
        <dbReference type="ARBA" id="ARBA00007131"/>
    </source>
</evidence>
<organism evidence="5 6">
    <name type="scientific">Paenibacillus oralis</name>
    <dbReference type="NCBI Taxonomy" id="2490856"/>
    <lineage>
        <taxon>Bacteria</taxon>
        <taxon>Bacillati</taxon>
        <taxon>Bacillota</taxon>
        <taxon>Bacilli</taxon>
        <taxon>Bacillales</taxon>
        <taxon>Paenibacillaceae</taxon>
        <taxon>Paenibacillus</taxon>
    </lineage>
</organism>
<dbReference type="InterPro" id="IPR029061">
    <property type="entry name" value="THDP-binding"/>
</dbReference>
<dbReference type="EMBL" id="RRCN01000001">
    <property type="protein sequence ID" value="RRJ61986.1"/>
    <property type="molecule type" value="Genomic_DNA"/>
</dbReference>
<protein>
    <submittedName>
        <fullName evidence="5">Transketolase</fullName>
    </submittedName>
</protein>
<keyword evidence="6" id="KW-1185">Reference proteome</keyword>
<feature type="domain" description="Transketolase N-terminal" evidence="4">
    <location>
        <begin position="12"/>
        <end position="270"/>
    </location>
</feature>
<evidence type="ECO:0000313" key="6">
    <source>
        <dbReference type="Proteomes" id="UP000267017"/>
    </source>
</evidence>
<keyword evidence="3" id="KW-0786">Thiamine pyrophosphate</keyword>
<dbReference type="RefSeq" id="WP_128629903.1">
    <property type="nucleotide sequence ID" value="NZ_RRCN01000001.1"/>
</dbReference>
<dbReference type="AlphaFoldDB" id="A0A3P3TWA5"/>
<comment type="cofactor">
    <cofactor evidence="1">
        <name>thiamine diphosphate</name>
        <dbReference type="ChEBI" id="CHEBI:58937"/>
    </cofactor>
</comment>
<dbReference type="Proteomes" id="UP000267017">
    <property type="component" value="Unassembled WGS sequence"/>
</dbReference>
<evidence type="ECO:0000259" key="4">
    <source>
        <dbReference type="Pfam" id="PF00456"/>
    </source>
</evidence>
<dbReference type="OrthoDB" id="8732661at2"/>
<name>A0A3P3TWA5_9BACL</name>
<evidence type="ECO:0000256" key="1">
    <source>
        <dbReference type="ARBA" id="ARBA00001964"/>
    </source>
</evidence>